<dbReference type="SUPFAM" id="SSF49899">
    <property type="entry name" value="Concanavalin A-like lectins/glucanases"/>
    <property type="match status" value="1"/>
</dbReference>
<dbReference type="Proteomes" id="UP000824890">
    <property type="component" value="Unassembled WGS sequence"/>
</dbReference>
<accession>A0ABQ7X8Z3</accession>
<proteinExistence type="predicted"/>
<comment type="caution">
    <text evidence="1">The sequence shown here is derived from an EMBL/GenBank/DDBJ whole genome shotgun (WGS) entry which is preliminary data.</text>
</comment>
<evidence type="ECO:0000313" key="2">
    <source>
        <dbReference type="Proteomes" id="UP000824890"/>
    </source>
</evidence>
<dbReference type="Gene3D" id="2.60.120.200">
    <property type="match status" value="1"/>
</dbReference>
<keyword evidence="2" id="KW-1185">Reference proteome</keyword>
<dbReference type="EMBL" id="JAGKQM010001074">
    <property type="protein sequence ID" value="KAH0852440.1"/>
    <property type="molecule type" value="Genomic_DNA"/>
</dbReference>
<dbReference type="InterPro" id="IPR013320">
    <property type="entry name" value="ConA-like_dom_sf"/>
</dbReference>
<reference evidence="1 2" key="1">
    <citation type="submission" date="2021-05" db="EMBL/GenBank/DDBJ databases">
        <title>Genome Assembly of Synthetic Allotetraploid Brassica napus Reveals Homoeologous Exchanges between Subgenomes.</title>
        <authorList>
            <person name="Davis J.T."/>
        </authorList>
    </citation>
    <scope>NUCLEOTIDE SEQUENCE [LARGE SCALE GENOMIC DNA]</scope>
    <source>
        <strain evidence="2">cv. Da-Ae</strain>
        <tissue evidence="1">Seedling</tissue>
    </source>
</reference>
<evidence type="ECO:0000313" key="1">
    <source>
        <dbReference type="EMBL" id="KAH0852440.1"/>
    </source>
</evidence>
<organism evidence="1 2">
    <name type="scientific">Brassica napus</name>
    <name type="common">Rape</name>
    <dbReference type="NCBI Taxonomy" id="3708"/>
    <lineage>
        <taxon>Eukaryota</taxon>
        <taxon>Viridiplantae</taxon>
        <taxon>Streptophyta</taxon>
        <taxon>Embryophyta</taxon>
        <taxon>Tracheophyta</taxon>
        <taxon>Spermatophyta</taxon>
        <taxon>Magnoliopsida</taxon>
        <taxon>eudicotyledons</taxon>
        <taxon>Gunneridae</taxon>
        <taxon>Pentapetalae</taxon>
        <taxon>rosids</taxon>
        <taxon>malvids</taxon>
        <taxon>Brassicales</taxon>
        <taxon>Brassicaceae</taxon>
        <taxon>Brassiceae</taxon>
        <taxon>Brassica</taxon>
    </lineage>
</organism>
<sequence length="61" mass="7057">MWLYGSIWDASSWATENGKYKADYKYQPFTAKYTILKRLVAPPTHPHGAIHCRLHHTVLAD</sequence>
<gene>
    <name evidence="1" type="ORF">HID58_090819</name>
</gene>
<name>A0ABQ7X8Z3_BRANA</name>
<protein>
    <submittedName>
        <fullName evidence="1">Uncharacterized protein</fullName>
    </submittedName>
</protein>